<gene>
    <name evidence="1" type="ORF">PM001_LOCUS21841</name>
</gene>
<sequence length="69" mass="7837">MDLPDQRGLRLHEGIKACIELFWASGHNVVDLLGPNQRPKVIEHETSSLEEVVMTLHLFAEVQSKMTQL</sequence>
<dbReference type="Proteomes" id="UP001162060">
    <property type="component" value="Unassembled WGS sequence"/>
</dbReference>
<dbReference type="EMBL" id="CAKLBY020000225">
    <property type="protein sequence ID" value="CAK7936691.1"/>
    <property type="molecule type" value="Genomic_DNA"/>
</dbReference>
<organism evidence="1 2">
    <name type="scientific">Peronospora matthiolae</name>
    <dbReference type="NCBI Taxonomy" id="2874970"/>
    <lineage>
        <taxon>Eukaryota</taxon>
        <taxon>Sar</taxon>
        <taxon>Stramenopiles</taxon>
        <taxon>Oomycota</taxon>
        <taxon>Peronosporomycetes</taxon>
        <taxon>Peronosporales</taxon>
        <taxon>Peronosporaceae</taxon>
        <taxon>Peronospora</taxon>
    </lineage>
</organism>
<evidence type="ECO:0000313" key="2">
    <source>
        <dbReference type="Proteomes" id="UP001162060"/>
    </source>
</evidence>
<accession>A0AAV1UQ90</accession>
<comment type="caution">
    <text evidence="1">The sequence shown here is derived from an EMBL/GenBank/DDBJ whole genome shotgun (WGS) entry which is preliminary data.</text>
</comment>
<dbReference type="AlphaFoldDB" id="A0AAV1UQ90"/>
<proteinExistence type="predicted"/>
<protein>
    <submittedName>
        <fullName evidence="1">Uncharacterized protein</fullName>
    </submittedName>
</protein>
<evidence type="ECO:0000313" key="1">
    <source>
        <dbReference type="EMBL" id="CAK7936691.1"/>
    </source>
</evidence>
<reference evidence="1" key="1">
    <citation type="submission" date="2024-01" db="EMBL/GenBank/DDBJ databases">
        <authorList>
            <person name="Webb A."/>
        </authorList>
    </citation>
    <scope>NUCLEOTIDE SEQUENCE</scope>
    <source>
        <strain evidence="1">Pm1</strain>
    </source>
</reference>
<name>A0AAV1UQ90_9STRA</name>